<feature type="transmembrane region" description="Helical" evidence="2">
    <location>
        <begin position="501"/>
        <end position="522"/>
    </location>
</feature>
<feature type="compositionally biased region" description="Polar residues" evidence="1">
    <location>
        <begin position="461"/>
        <end position="474"/>
    </location>
</feature>
<feature type="region of interest" description="Disordered" evidence="1">
    <location>
        <begin position="1"/>
        <end position="30"/>
    </location>
</feature>
<sequence>MDSRHEEVAASSSRVGNGAETYQPSAGPQWAEQSLEAGTTLGDRFRLEVKLGHLADTELWRAFDLKLHRPVVITAMDARSPRTPEILTAAMQAAVATDSRFVRVLDAVSARQPETTSFVVSEYAPGLTLRELLATGPLSALEAAWVVREIADAMTPMHAQGIFHERLSPETIIITATGNVKIVGLLMEAVLNPHETEQATSWSEREATDIVDMGKILYACLVSRWPLGTPSAPASLAALPSENTRHAQKTWGLVAAPADGHCWLTPRQVQPGVSPALDVLCDQILSQQPRHDEVPVRSASEIYQALARVLGSADAAADLERRLRYPTAAAQRPADARTASAEPNLVSTGRTLTPESAVTRTSVDLPPVIDEEPAPAHAPSVEKSSRAHDPSNRQGESSQDLTGPDEDGYWSPQAAAGQWGRHDSSQRHQAADPSTGSVAESSAGVGIKSSAGDPSGPLTAVNKNVNSRAGTSRNRPARTRGDNSESIGRAPRHPRPANRHWPWILVALTIAALVVGLVLVGAHDDDEQAHNDAPQATEPTIATVKDFDPQADGGNDEEHPRLVNQAHDGRATTAWRTLVYRGSANLGGLKPGVGLVVDLGKPTQVSSVTVTLTGSGTDISAWIPSNDTSRASMRSIKDWTKADGQSDANGKVTLDLGEKKTRYVLIYLTKLPSVSDGRYQGGISTITVQ</sequence>
<reference evidence="4 5" key="1">
    <citation type="submission" date="2017-06" db="EMBL/GenBank/DDBJ databases">
        <authorList>
            <consortium name="Pathogen Informatics"/>
        </authorList>
    </citation>
    <scope>NUCLEOTIDE SEQUENCE [LARGE SCALE GENOMIC DNA]</scope>
    <source>
        <strain evidence="4 5">NCTC11865</strain>
    </source>
</reference>
<evidence type="ECO:0000259" key="3">
    <source>
        <dbReference type="PROSITE" id="PS50011"/>
    </source>
</evidence>
<feature type="region of interest" description="Disordered" evidence="1">
    <location>
        <begin position="328"/>
        <end position="497"/>
    </location>
</feature>
<dbReference type="EMBL" id="LT906441">
    <property type="protein sequence ID" value="SNV30396.1"/>
    <property type="molecule type" value="Genomic_DNA"/>
</dbReference>
<dbReference type="InterPro" id="IPR011009">
    <property type="entry name" value="Kinase-like_dom_sf"/>
</dbReference>
<keyword evidence="2" id="KW-0812">Transmembrane</keyword>
<keyword evidence="4" id="KW-0418">Kinase</keyword>
<feature type="domain" description="Protein kinase" evidence="3">
    <location>
        <begin position="45"/>
        <end position="306"/>
    </location>
</feature>
<dbReference type="GO" id="GO:0005524">
    <property type="term" value="F:ATP binding"/>
    <property type="evidence" value="ECO:0007669"/>
    <property type="project" value="InterPro"/>
</dbReference>
<protein>
    <submittedName>
        <fullName evidence="4">Serine/threonine-protein kinase pknB</fullName>
        <ecNumber evidence="4">2.7.11.1</ecNumber>
    </submittedName>
</protein>
<dbReference type="Gene3D" id="3.30.200.20">
    <property type="entry name" value="Phosphorylase Kinase, domain 1"/>
    <property type="match status" value="1"/>
</dbReference>
<gene>
    <name evidence="4" type="primary">pknB_1</name>
    <name evidence="4" type="ORF">SAMEA4412665_00403</name>
</gene>
<dbReference type="SUPFAM" id="SSF56112">
    <property type="entry name" value="Protein kinase-like (PK-like)"/>
    <property type="match status" value="1"/>
</dbReference>
<feature type="compositionally biased region" description="Polar residues" evidence="1">
    <location>
        <begin position="345"/>
        <end position="362"/>
    </location>
</feature>
<dbReference type="Proteomes" id="UP000215332">
    <property type="component" value="Chromosome 1"/>
</dbReference>
<dbReference type="CDD" id="cd13973">
    <property type="entry name" value="PK_MviN-like"/>
    <property type="match status" value="1"/>
</dbReference>
<proteinExistence type="predicted"/>
<dbReference type="EC" id="2.7.11.1" evidence="4"/>
<evidence type="ECO:0000313" key="5">
    <source>
        <dbReference type="Proteomes" id="UP000215332"/>
    </source>
</evidence>
<feature type="compositionally biased region" description="Polar residues" evidence="1">
    <location>
        <begin position="10"/>
        <end position="26"/>
    </location>
</feature>
<evidence type="ECO:0000256" key="2">
    <source>
        <dbReference type="SAM" id="Phobius"/>
    </source>
</evidence>
<dbReference type="RefSeq" id="WP_155942620.1">
    <property type="nucleotide sequence ID" value="NZ_LT906441.1"/>
</dbReference>
<evidence type="ECO:0000313" key="4">
    <source>
        <dbReference type="EMBL" id="SNV30396.1"/>
    </source>
</evidence>
<dbReference type="Gene3D" id="1.10.510.10">
    <property type="entry name" value="Transferase(Phosphotransferase) domain 1"/>
    <property type="match status" value="1"/>
</dbReference>
<dbReference type="eggNOG" id="COG0515">
    <property type="taxonomic scope" value="Bacteria"/>
</dbReference>
<dbReference type="InterPro" id="IPR000719">
    <property type="entry name" value="Prot_kinase_dom"/>
</dbReference>
<keyword evidence="4" id="KW-0808">Transferase</keyword>
<feature type="compositionally biased region" description="Polar residues" evidence="1">
    <location>
        <begin position="392"/>
        <end position="401"/>
    </location>
</feature>
<evidence type="ECO:0000256" key="1">
    <source>
        <dbReference type="SAM" id="MobiDB-lite"/>
    </source>
</evidence>
<feature type="region of interest" description="Disordered" evidence="1">
    <location>
        <begin position="528"/>
        <end position="561"/>
    </location>
</feature>
<keyword evidence="2" id="KW-0472">Membrane</keyword>
<accession>A0A239W8K8</accession>
<organism evidence="4 5">
    <name type="scientific">Cutibacterium granulosum</name>
    <dbReference type="NCBI Taxonomy" id="33011"/>
    <lineage>
        <taxon>Bacteria</taxon>
        <taxon>Bacillati</taxon>
        <taxon>Actinomycetota</taxon>
        <taxon>Actinomycetes</taxon>
        <taxon>Propionibacteriales</taxon>
        <taxon>Propionibacteriaceae</taxon>
        <taxon>Cutibacterium</taxon>
    </lineage>
</organism>
<dbReference type="GO" id="GO:0004674">
    <property type="term" value="F:protein serine/threonine kinase activity"/>
    <property type="evidence" value="ECO:0007669"/>
    <property type="project" value="UniProtKB-EC"/>
</dbReference>
<dbReference type="KEGG" id="cgrn:4412665_00403"/>
<feature type="compositionally biased region" description="Basic and acidic residues" evidence="1">
    <location>
        <begin position="420"/>
        <end position="430"/>
    </location>
</feature>
<dbReference type="Gene3D" id="2.60.120.260">
    <property type="entry name" value="Galactose-binding domain-like"/>
    <property type="match status" value="1"/>
</dbReference>
<dbReference type="AlphaFoldDB" id="A0A239W8K8"/>
<name>A0A239W8K8_9ACTN</name>
<keyword evidence="2" id="KW-1133">Transmembrane helix</keyword>
<feature type="compositionally biased region" description="Low complexity" evidence="1">
    <location>
        <begin position="328"/>
        <end position="341"/>
    </location>
</feature>
<dbReference type="PROSITE" id="PS50011">
    <property type="entry name" value="PROTEIN_KINASE_DOM"/>
    <property type="match status" value="1"/>
</dbReference>